<dbReference type="InterPro" id="IPR013324">
    <property type="entry name" value="RNA_pol_sigma_r3/r4-like"/>
</dbReference>
<evidence type="ECO:0000313" key="8">
    <source>
        <dbReference type="Proteomes" id="UP000651112"/>
    </source>
</evidence>
<dbReference type="Pfam" id="PF04542">
    <property type="entry name" value="Sigma70_r2"/>
    <property type="match status" value="1"/>
</dbReference>
<protein>
    <submittedName>
        <fullName evidence="7">Sigma-70 family RNA polymerase sigma factor</fullName>
    </submittedName>
</protein>
<comment type="similarity">
    <text evidence="1">Belongs to the sigma-70 factor family. ECF subfamily.</text>
</comment>
<dbReference type="InterPro" id="IPR013325">
    <property type="entry name" value="RNA_pol_sigma_r2"/>
</dbReference>
<keyword evidence="3" id="KW-0731">Sigma factor</keyword>
<sequence>MDERKNYFDRLQKGDEAALDYYIKNNIQTLTFFAYKHVRDEQLSEEIACDSFVKLWHNRHLLKNELHLQNFLFRVTRNACLNYLDKQKNKPVLDYDLESLTIADDNDINRKIIYAEFLKLIYDELEKLPKQQALIFKMSFLDGYSTEEICDILKTSKNNVFYAKSKAQATLRLLLKKKKFELYSVLLLAYFYHP</sequence>
<dbReference type="RefSeq" id="WP_190314248.1">
    <property type="nucleotide sequence ID" value="NZ_JACNYL010000003.1"/>
</dbReference>
<dbReference type="NCBIfam" id="TIGR02937">
    <property type="entry name" value="sigma70-ECF"/>
    <property type="match status" value="1"/>
</dbReference>
<dbReference type="Pfam" id="PF08281">
    <property type="entry name" value="Sigma70_r4_2"/>
    <property type="match status" value="1"/>
</dbReference>
<evidence type="ECO:0000256" key="3">
    <source>
        <dbReference type="ARBA" id="ARBA00023082"/>
    </source>
</evidence>
<gene>
    <name evidence="7" type="ORF">H8B21_13220</name>
</gene>
<keyword evidence="4" id="KW-0804">Transcription</keyword>
<dbReference type="Proteomes" id="UP000651112">
    <property type="component" value="Unassembled WGS sequence"/>
</dbReference>
<reference evidence="7 8" key="1">
    <citation type="submission" date="2020-08" db="EMBL/GenBank/DDBJ databases">
        <title>Sphingobacterium sp. DN00404 isolated from aquaculture water.</title>
        <authorList>
            <person name="Zhang M."/>
        </authorList>
    </citation>
    <scope>NUCLEOTIDE SEQUENCE [LARGE SCALE GENOMIC DNA]</scope>
    <source>
        <strain evidence="7 8">KCTC 42746</strain>
    </source>
</reference>
<dbReference type="SUPFAM" id="SSF88946">
    <property type="entry name" value="Sigma2 domain of RNA polymerase sigma factors"/>
    <property type="match status" value="1"/>
</dbReference>
<dbReference type="InterPro" id="IPR014284">
    <property type="entry name" value="RNA_pol_sigma-70_dom"/>
</dbReference>
<evidence type="ECO:0000256" key="1">
    <source>
        <dbReference type="ARBA" id="ARBA00010641"/>
    </source>
</evidence>
<dbReference type="InterPro" id="IPR013249">
    <property type="entry name" value="RNA_pol_sigma70_r4_t2"/>
</dbReference>
<organism evidence="7 8">
    <name type="scientific">Sphingobacterium chuzhouense</name>
    <dbReference type="NCBI Taxonomy" id="1742264"/>
    <lineage>
        <taxon>Bacteria</taxon>
        <taxon>Pseudomonadati</taxon>
        <taxon>Bacteroidota</taxon>
        <taxon>Sphingobacteriia</taxon>
        <taxon>Sphingobacteriales</taxon>
        <taxon>Sphingobacteriaceae</taxon>
        <taxon>Sphingobacterium</taxon>
    </lineage>
</organism>
<evidence type="ECO:0000256" key="4">
    <source>
        <dbReference type="ARBA" id="ARBA00023163"/>
    </source>
</evidence>
<feature type="domain" description="RNA polymerase sigma factor 70 region 4 type 2" evidence="6">
    <location>
        <begin position="120"/>
        <end position="167"/>
    </location>
</feature>
<dbReference type="Gene3D" id="1.10.10.10">
    <property type="entry name" value="Winged helix-like DNA-binding domain superfamily/Winged helix DNA-binding domain"/>
    <property type="match status" value="1"/>
</dbReference>
<evidence type="ECO:0000259" key="5">
    <source>
        <dbReference type="Pfam" id="PF04542"/>
    </source>
</evidence>
<evidence type="ECO:0000256" key="2">
    <source>
        <dbReference type="ARBA" id="ARBA00023015"/>
    </source>
</evidence>
<accession>A0ABR7XTN9</accession>
<dbReference type="SUPFAM" id="SSF88659">
    <property type="entry name" value="Sigma3 and sigma4 domains of RNA polymerase sigma factors"/>
    <property type="match status" value="1"/>
</dbReference>
<name>A0ABR7XTN9_9SPHI</name>
<dbReference type="PANTHER" id="PTHR43133">
    <property type="entry name" value="RNA POLYMERASE ECF-TYPE SIGMA FACTO"/>
    <property type="match status" value="1"/>
</dbReference>
<dbReference type="Gene3D" id="1.10.1740.10">
    <property type="match status" value="1"/>
</dbReference>
<dbReference type="EMBL" id="JACNYL010000003">
    <property type="protein sequence ID" value="MBD1422531.1"/>
    <property type="molecule type" value="Genomic_DNA"/>
</dbReference>
<comment type="caution">
    <text evidence="7">The sequence shown here is derived from an EMBL/GenBank/DDBJ whole genome shotgun (WGS) entry which is preliminary data.</text>
</comment>
<dbReference type="PANTHER" id="PTHR43133:SF46">
    <property type="entry name" value="RNA POLYMERASE SIGMA-70 FACTOR ECF SUBFAMILY"/>
    <property type="match status" value="1"/>
</dbReference>
<feature type="domain" description="RNA polymerase sigma-70 region 2" evidence="5">
    <location>
        <begin position="24"/>
        <end position="88"/>
    </location>
</feature>
<keyword evidence="2" id="KW-0805">Transcription regulation</keyword>
<dbReference type="InterPro" id="IPR007627">
    <property type="entry name" value="RNA_pol_sigma70_r2"/>
</dbReference>
<dbReference type="InterPro" id="IPR036388">
    <property type="entry name" value="WH-like_DNA-bd_sf"/>
</dbReference>
<dbReference type="InterPro" id="IPR039425">
    <property type="entry name" value="RNA_pol_sigma-70-like"/>
</dbReference>
<evidence type="ECO:0000259" key="6">
    <source>
        <dbReference type="Pfam" id="PF08281"/>
    </source>
</evidence>
<evidence type="ECO:0000313" key="7">
    <source>
        <dbReference type="EMBL" id="MBD1422531.1"/>
    </source>
</evidence>
<keyword evidence="8" id="KW-1185">Reference proteome</keyword>
<proteinExistence type="inferred from homology"/>